<dbReference type="PANTHER" id="PTHR37478:SF2">
    <property type="entry name" value="UPF0251 PROTEIN TK0562"/>
    <property type="match status" value="1"/>
</dbReference>
<dbReference type="EMBL" id="PJNW01000019">
    <property type="protein sequence ID" value="PKR87382.1"/>
    <property type="molecule type" value="Genomic_DNA"/>
</dbReference>
<keyword evidence="5" id="KW-1185">Reference proteome</keyword>
<accession>A0A1I4V7I3</accession>
<name>A0A1I4V7I3_9HYPH</name>
<evidence type="ECO:0000256" key="3">
    <source>
        <dbReference type="SAM" id="MobiDB-lite"/>
    </source>
</evidence>
<gene>
    <name evidence="4" type="ORF">CXZ10_20260</name>
</gene>
<sequence>MARPQKTRTVSDELPASYFKPQGIPLVSLSEIVLTLDGREALRLVDVEGLDQQEAAQRMNVSRSTLSRILAEARRTTAAAITRGLALRIEGGAVTRPRDGGCGHRPKDTVDLGTMPELKDEERS</sequence>
<dbReference type="HAMAP" id="MF_00674">
    <property type="entry name" value="UPF0251"/>
    <property type="match status" value="1"/>
</dbReference>
<proteinExistence type="inferred from homology"/>
<protein>
    <recommendedName>
        <fullName evidence="2">UPF0251 protein CXZ10_20260</fullName>
    </recommendedName>
</protein>
<dbReference type="RefSeq" id="WP_101291193.1">
    <property type="nucleotide sequence ID" value="NZ_FOUQ01000010.1"/>
</dbReference>
<dbReference type="OrthoDB" id="280278at2"/>
<dbReference type="PANTHER" id="PTHR37478">
    <property type="match status" value="1"/>
</dbReference>
<evidence type="ECO:0000256" key="2">
    <source>
        <dbReference type="HAMAP-Rule" id="MF_00674"/>
    </source>
</evidence>
<dbReference type="AlphaFoldDB" id="A0A1I4V7I3"/>
<evidence type="ECO:0000313" key="4">
    <source>
        <dbReference type="EMBL" id="PKR87382.1"/>
    </source>
</evidence>
<evidence type="ECO:0000313" key="5">
    <source>
        <dbReference type="Proteomes" id="UP000233491"/>
    </source>
</evidence>
<feature type="compositionally biased region" description="Basic and acidic residues" evidence="3">
    <location>
        <begin position="97"/>
        <end position="110"/>
    </location>
</feature>
<dbReference type="InterPro" id="IPR002852">
    <property type="entry name" value="UPF0251"/>
</dbReference>
<dbReference type="SUPFAM" id="SSF88659">
    <property type="entry name" value="Sigma3 and sigma4 domains of RNA polymerase sigma factors"/>
    <property type="match status" value="1"/>
</dbReference>
<dbReference type="Gene3D" id="1.10.10.10">
    <property type="entry name" value="Winged helix-like DNA-binding domain superfamily/Winged helix DNA-binding domain"/>
    <property type="match status" value="1"/>
</dbReference>
<dbReference type="Pfam" id="PF02001">
    <property type="entry name" value="DUF134"/>
    <property type="match status" value="1"/>
</dbReference>
<dbReference type="InterPro" id="IPR013324">
    <property type="entry name" value="RNA_pol_sigma_r3/r4-like"/>
</dbReference>
<reference evidence="4 5" key="1">
    <citation type="submission" date="2017-12" db="EMBL/GenBank/DDBJ databases">
        <title>Anaerobic carbon monoxide metabolism by Pleomorphomonas carboxyditropha sp. nov., a new mesophilic hydrogenogenic carboxidotroph.</title>
        <authorList>
            <person name="Esquivel-Elizondo S."/>
            <person name="Krajmalnik-Brown R."/>
        </authorList>
    </citation>
    <scope>NUCLEOTIDE SEQUENCE [LARGE SCALE GENOMIC DNA]</scope>
    <source>
        <strain evidence="4 5">R5-392</strain>
    </source>
</reference>
<dbReference type="InterPro" id="IPR036388">
    <property type="entry name" value="WH-like_DNA-bd_sf"/>
</dbReference>
<organism evidence="4 5">
    <name type="scientific">Pleomorphomonas diazotrophica</name>
    <dbReference type="NCBI Taxonomy" id="1166257"/>
    <lineage>
        <taxon>Bacteria</taxon>
        <taxon>Pseudomonadati</taxon>
        <taxon>Pseudomonadota</taxon>
        <taxon>Alphaproteobacteria</taxon>
        <taxon>Hyphomicrobiales</taxon>
        <taxon>Pleomorphomonadaceae</taxon>
        <taxon>Pleomorphomonas</taxon>
    </lineage>
</organism>
<dbReference type="Proteomes" id="UP000233491">
    <property type="component" value="Unassembled WGS sequence"/>
</dbReference>
<feature type="region of interest" description="Disordered" evidence="3">
    <location>
        <begin position="97"/>
        <end position="124"/>
    </location>
</feature>
<comment type="caution">
    <text evidence="4">The sequence shown here is derived from an EMBL/GenBank/DDBJ whole genome shotgun (WGS) entry which is preliminary data.</text>
</comment>
<evidence type="ECO:0000256" key="1">
    <source>
        <dbReference type="ARBA" id="ARBA00009350"/>
    </source>
</evidence>
<comment type="similarity">
    <text evidence="1 2">Belongs to the UPF0251 family.</text>
</comment>